<protein>
    <submittedName>
        <fullName evidence="1">Uncharacterized protein</fullName>
    </submittedName>
</protein>
<proteinExistence type="predicted"/>
<dbReference type="EMBL" id="SRRZ01000137">
    <property type="protein sequence ID" value="NQE37578.1"/>
    <property type="molecule type" value="Genomic_DNA"/>
</dbReference>
<reference evidence="1 2" key="1">
    <citation type="journal article" date="2020" name="Sci. Rep.">
        <title>A novel cyanobacterial geosmin producer, revising GeoA distribution and dispersion patterns in Bacteria.</title>
        <authorList>
            <person name="Churro C."/>
            <person name="Semedo-Aguiar A.P."/>
            <person name="Silva A.D."/>
            <person name="Pereira-Leal J.B."/>
            <person name="Leite R.B."/>
        </authorList>
    </citation>
    <scope>NUCLEOTIDE SEQUENCE [LARGE SCALE GENOMIC DNA]</scope>
    <source>
        <strain evidence="1 2">IPMA8</strain>
    </source>
</reference>
<gene>
    <name evidence="1" type="ORF">E5S67_05352</name>
</gene>
<dbReference type="Proteomes" id="UP000702425">
    <property type="component" value="Unassembled WGS sequence"/>
</dbReference>
<evidence type="ECO:0000313" key="2">
    <source>
        <dbReference type="Proteomes" id="UP000702425"/>
    </source>
</evidence>
<sequence>MSRGKIVYKVTVCDQNPNWRIELMQIVHLYLILVINTYCVKIEKTVYLNTEIKFILITGK</sequence>
<comment type="caution">
    <text evidence="1">The sequence shown here is derived from an EMBL/GenBank/DDBJ whole genome shotgun (WGS) entry which is preliminary data.</text>
</comment>
<organism evidence="1 2">
    <name type="scientific">Microcoleus asticus IPMA8</name>
    <dbReference type="NCBI Taxonomy" id="2563858"/>
    <lineage>
        <taxon>Bacteria</taxon>
        <taxon>Bacillati</taxon>
        <taxon>Cyanobacteriota</taxon>
        <taxon>Cyanophyceae</taxon>
        <taxon>Oscillatoriophycideae</taxon>
        <taxon>Oscillatoriales</taxon>
        <taxon>Microcoleaceae</taxon>
        <taxon>Microcoleus</taxon>
        <taxon>Microcoleus asticus</taxon>
    </lineage>
</organism>
<evidence type="ECO:0000313" key="1">
    <source>
        <dbReference type="EMBL" id="NQE37578.1"/>
    </source>
</evidence>
<accession>A0ABX2D5Y2</accession>
<name>A0ABX2D5Y2_9CYAN</name>
<keyword evidence="2" id="KW-1185">Reference proteome</keyword>